<accession>A0ABU0HJQ2</accession>
<dbReference type="SUPFAM" id="SSF141371">
    <property type="entry name" value="PilZ domain-like"/>
    <property type="match status" value="1"/>
</dbReference>
<organism evidence="1 2">
    <name type="scientific">Methylobacterium persicinum</name>
    <dbReference type="NCBI Taxonomy" id="374426"/>
    <lineage>
        <taxon>Bacteria</taxon>
        <taxon>Pseudomonadati</taxon>
        <taxon>Pseudomonadota</taxon>
        <taxon>Alphaproteobacteria</taxon>
        <taxon>Hyphomicrobiales</taxon>
        <taxon>Methylobacteriaceae</taxon>
        <taxon>Methylobacterium</taxon>
    </lineage>
</organism>
<evidence type="ECO:0000313" key="1">
    <source>
        <dbReference type="EMBL" id="MDQ0442552.1"/>
    </source>
</evidence>
<sequence>MSDDRRGTYRRNAFTFGAIEIPGGKVDCLVWDVNDTGALIEVDTQVELPDEFRVSLAPEAEARAATLAWQRGKRAGIVFNP</sequence>
<dbReference type="EMBL" id="JAUSVV010000003">
    <property type="protein sequence ID" value="MDQ0442552.1"/>
    <property type="molecule type" value="Genomic_DNA"/>
</dbReference>
<evidence type="ECO:0000313" key="2">
    <source>
        <dbReference type="Proteomes" id="UP001236369"/>
    </source>
</evidence>
<name>A0ABU0HJQ2_9HYPH</name>
<protein>
    <recommendedName>
        <fullName evidence="3">Pilus assembly protein PilZ</fullName>
    </recommendedName>
</protein>
<gene>
    <name evidence="1" type="ORF">QO016_002046</name>
</gene>
<dbReference type="RefSeq" id="WP_238248625.1">
    <property type="nucleotide sequence ID" value="NZ_BPQX01000021.1"/>
</dbReference>
<comment type="caution">
    <text evidence="1">The sequence shown here is derived from an EMBL/GenBank/DDBJ whole genome shotgun (WGS) entry which is preliminary data.</text>
</comment>
<evidence type="ECO:0008006" key="3">
    <source>
        <dbReference type="Google" id="ProtNLM"/>
    </source>
</evidence>
<reference evidence="1 2" key="1">
    <citation type="submission" date="2023-07" db="EMBL/GenBank/DDBJ databases">
        <title>Genomic Encyclopedia of Type Strains, Phase IV (KMG-IV): sequencing the most valuable type-strain genomes for metagenomic binning, comparative biology and taxonomic classification.</title>
        <authorList>
            <person name="Goeker M."/>
        </authorList>
    </citation>
    <scope>NUCLEOTIDE SEQUENCE [LARGE SCALE GENOMIC DNA]</scope>
    <source>
        <strain evidence="1 2">DSM 19562</strain>
    </source>
</reference>
<proteinExistence type="predicted"/>
<dbReference type="Proteomes" id="UP001236369">
    <property type="component" value="Unassembled WGS sequence"/>
</dbReference>
<keyword evidence="2" id="KW-1185">Reference proteome</keyword>